<comment type="caution">
    <text evidence="3">The sequence shown here is derived from an EMBL/GenBank/DDBJ whole genome shotgun (WGS) entry which is preliminary data.</text>
</comment>
<sequence length="115" mass="12749">MIVAGLITVICSFRSRLYADPWCAWALLAATVAIPTGLAVKLSLWYPHYAWLLLTIYLAAALVTLISVGAMNQVRRVSPVMKRALELFDGAMVASIVPLLLWITGVYDLVRNIRF</sequence>
<feature type="transmembrane region" description="Helical" evidence="1">
    <location>
        <begin position="91"/>
        <end position="110"/>
    </location>
</feature>
<evidence type="ECO:0000259" key="2">
    <source>
        <dbReference type="Pfam" id="PF19053"/>
    </source>
</evidence>
<feature type="transmembrane region" description="Helical" evidence="1">
    <location>
        <begin position="51"/>
        <end position="71"/>
    </location>
</feature>
<feature type="transmembrane region" description="Helical" evidence="1">
    <location>
        <begin position="24"/>
        <end position="44"/>
    </location>
</feature>
<keyword evidence="1" id="KW-0812">Transmembrane</keyword>
<feature type="domain" description="EccD-like transmembrane" evidence="2">
    <location>
        <begin position="2"/>
        <end position="112"/>
    </location>
</feature>
<organism evidence="3 4">
    <name type="scientific">Mycobacterium ulcerans str. Harvey</name>
    <dbReference type="NCBI Taxonomy" id="1299332"/>
    <lineage>
        <taxon>Bacteria</taxon>
        <taxon>Bacillati</taxon>
        <taxon>Actinomycetota</taxon>
        <taxon>Actinomycetes</taxon>
        <taxon>Mycobacteriales</taxon>
        <taxon>Mycobacteriaceae</taxon>
        <taxon>Mycobacterium</taxon>
        <taxon>Mycobacterium ulcerans group</taxon>
    </lineage>
</organism>
<gene>
    <name evidence="3" type="ORF">I551_0011</name>
</gene>
<evidence type="ECO:0000313" key="3">
    <source>
        <dbReference type="EMBL" id="EUA93494.1"/>
    </source>
</evidence>
<reference evidence="3 4" key="1">
    <citation type="submission" date="2014-01" db="EMBL/GenBank/DDBJ databases">
        <authorList>
            <person name="Dobos K."/>
            <person name="Lenaerts A."/>
            <person name="Ordway D."/>
            <person name="DeGroote M.A."/>
            <person name="Parker T."/>
            <person name="Sizemore C."/>
            <person name="Tallon L.J."/>
            <person name="Sadzewicz L.K."/>
            <person name="Sengamalay N."/>
            <person name="Fraser C.M."/>
            <person name="Hine E."/>
            <person name="Shefchek K.A."/>
            <person name="Das S.P."/>
            <person name="Tettelin H."/>
        </authorList>
    </citation>
    <scope>NUCLEOTIDE SEQUENCE [LARGE SCALE GENOMIC DNA]</scope>
    <source>
        <strain evidence="3 4">Harvey</strain>
    </source>
</reference>
<proteinExistence type="predicted"/>
<dbReference type="Proteomes" id="UP000020681">
    <property type="component" value="Unassembled WGS sequence"/>
</dbReference>
<dbReference type="Pfam" id="PF19053">
    <property type="entry name" value="EccD"/>
    <property type="match status" value="1"/>
</dbReference>
<dbReference type="InterPro" id="IPR044049">
    <property type="entry name" value="EccD_transm"/>
</dbReference>
<evidence type="ECO:0000313" key="4">
    <source>
        <dbReference type="Proteomes" id="UP000020681"/>
    </source>
</evidence>
<accession>A0ABN0R8Q3</accession>
<dbReference type="InterPro" id="IPR006707">
    <property type="entry name" value="T7SS_EccD"/>
</dbReference>
<keyword evidence="1" id="KW-0472">Membrane</keyword>
<keyword evidence="4" id="KW-1185">Reference proteome</keyword>
<dbReference type="NCBIfam" id="TIGR03920">
    <property type="entry name" value="T7SS_EccD"/>
    <property type="match status" value="1"/>
</dbReference>
<evidence type="ECO:0000256" key="1">
    <source>
        <dbReference type="SAM" id="Phobius"/>
    </source>
</evidence>
<dbReference type="EMBL" id="JAOL01000062">
    <property type="protein sequence ID" value="EUA93494.1"/>
    <property type="molecule type" value="Genomic_DNA"/>
</dbReference>
<keyword evidence="1" id="KW-1133">Transmembrane helix</keyword>
<name>A0ABN0R8Q3_MYCUL</name>
<protein>
    <submittedName>
        <fullName evidence="3">Type VII secretion integral membrane protein EccD</fullName>
    </submittedName>
</protein>